<proteinExistence type="predicted"/>
<keyword evidence="2" id="KW-0732">Signal</keyword>
<evidence type="ECO:0000313" key="5">
    <source>
        <dbReference type="Proteomes" id="UP000696931"/>
    </source>
</evidence>
<dbReference type="PANTHER" id="PTHR34216">
    <property type="match status" value="1"/>
</dbReference>
<dbReference type="Pfam" id="PF01522">
    <property type="entry name" value="Polysacc_deac_1"/>
    <property type="match status" value="1"/>
</dbReference>
<dbReference type="PANTHER" id="PTHR34216:SF3">
    <property type="entry name" value="POLY-BETA-1,6-N-ACETYL-D-GLUCOSAMINE N-DEACETYLASE"/>
    <property type="match status" value="1"/>
</dbReference>
<reference evidence="4" key="1">
    <citation type="submission" date="2020-07" db="EMBL/GenBank/DDBJ databases">
        <title>Huge and variable diversity of episymbiotic CPR bacteria and DPANN archaea in groundwater ecosystems.</title>
        <authorList>
            <person name="He C.Y."/>
            <person name="Keren R."/>
            <person name="Whittaker M."/>
            <person name="Farag I.F."/>
            <person name="Doudna J."/>
            <person name="Cate J.H.D."/>
            <person name="Banfield J.F."/>
        </authorList>
    </citation>
    <scope>NUCLEOTIDE SEQUENCE</scope>
    <source>
        <strain evidence="4">NC_groundwater_1813_Pr3_B-0.1um_71_17</strain>
    </source>
</reference>
<comment type="subcellular location">
    <subcellularLocation>
        <location evidence="1">Secreted</location>
    </subcellularLocation>
</comment>
<dbReference type="EMBL" id="JACRIW010000112">
    <property type="protein sequence ID" value="MBI5170922.1"/>
    <property type="molecule type" value="Genomic_DNA"/>
</dbReference>
<gene>
    <name evidence="4" type="ORF">HZA61_15640</name>
</gene>
<accession>A0A933W9R6</accession>
<dbReference type="InterPro" id="IPR051398">
    <property type="entry name" value="Polysacch_Deacetylase"/>
</dbReference>
<dbReference type="CDD" id="cd10918">
    <property type="entry name" value="CE4_NodB_like_5s_6s"/>
    <property type="match status" value="1"/>
</dbReference>
<evidence type="ECO:0000256" key="2">
    <source>
        <dbReference type="ARBA" id="ARBA00022729"/>
    </source>
</evidence>
<dbReference type="AlphaFoldDB" id="A0A933W9R6"/>
<dbReference type="GO" id="GO:0005975">
    <property type="term" value="P:carbohydrate metabolic process"/>
    <property type="evidence" value="ECO:0007669"/>
    <property type="project" value="InterPro"/>
</dbReference>
<dbReference type="Proteomes" id="UP000696931">
    <property type="component" value="Unassembled WGS sequence"/>
</dbReference>
<dbReference type="GO" id="GO:0005576">
    <property type="term" value="C:extracellular region"/>
    <property type="evidence" value="ECO:0007669"/>
    <property type="project" value="UniProtKB-SubCell"/>
</dbReference>
<dbReference type="InterPro" id="IPR011330">
    <property type="entry name" value="Glyco_hydro/deAcase_b/a-brl"/>
</dbReference>
<dbReference type="SUPFAM" id="SSF88713">
    <property type="entry name" value="Glycoside hydrolase/deacetylase"/>
    <property type="match status" value="1"/>
</dbReference>
<dbReference type="Gene3D" id="3.20.20.370">
    <property type="entry name" value="Glycoside hydrolase/deacetylase"/>
    <property type="match status" value="1"/>
</dbReference>
<evidence type="ECO:0000313" key="4">
    <source>
        <dbReference type="EMBL" id="MBI5170922.1"/>
    </source>
</evidence>
<evidence type="ECO:0000259" key="3">
    <source>
        <dbReference type="PROSITE" id="PS51677"/>
    </source>
</evidence>
<dbReference type="InterPro" id="IPR002509">
    <property type="entry name" value="NODB_dom"/>
</dbReference>
<protein>
    <submittedName>
        <fullName evidence="4">Polysaccharide deacetylase family protein</fullName>
    </submittedName>
</protein>
<dbReference type="GO" id="GO:0016810">
    <property type="term" value="F:hydrolase activity, acting on carbon-nitrogen (but not peptide) bonds"/>
    <property type="evidence" value="ECO:0007669"/>
    <property type="project" value="InterPro"/>
</dbReference>
<name>A0A933W9R6_UNCEI</name>
<sequence>MSGRLVRWLLSLGAPGGRTSPEAPLLTIIRHHRVYANGERALYHLGVSEDVLAGQLRALAAAGMTPVSVAEGLQRLDKGAAGHHVAFSFDDGYADNVTRALPILEKAGARATFYLTAGLMEERRAPWWDELAHALTCATRPSATIEWGGTRVTLDVAHGPGRTAALRALLPLLRVVPAEQHARLAALREALGVADRAPCEFADWTLARKLVTAGMEVGAHTLSHPFLTLLSPDSQRREMADSAALLRDKLGCGTPGIAYPNGDHDATTLSAARAAGFQYAVITRSGDVVASSGRYDLARRPLTEGACTGPFGFSARMTLAETRGVFDSLRKGRVEAGS</sequence>
<feature type="domain" description="NodB homology" evidence="3">
    <location>
        <begin position="83"/>
        <end position="338"/>
    </location>
</feature>
<organism evidence="4 5">
    <name type="scientific">Eiseniibacteriota bacterium</name>
    <dbReference type="NCBI Taxonomy" id="2212470"/>
    <lineage>
        <taxon>Bacteria</taxon>
        <taxon>Candidatus Eiseniibacteriota</taxon>
    </lineage>
</organism>
<evidence type="ECO:0000256" key="1">
    <source>
        <dbReference type="ARBA" id="ARBA00004613"/>
    </source>
</evidence>
<comment type="caution">
    <text evidence="4">The sequence shown here is derived from an EMBL/GenBank/DDBJ whole genome shotgun (WGS) entry which is preliminary data.</text>
</comment>
<dbReference type="PROSITE" id="PS51677">
    <property type="entry name" value="NODB"/>
    <property type="match status" value="1"/>
</dbReference>